<dbReference type="SUPFAM" id="SSF47459">
    <property type="entry name" value="HLH, helix-loop-helix DNA-binding domain"/>
    <property type="match status" value="1"/>
</dbReference>
<evidence type="ECO:0000313" key="10">
    <source>
        <dbReference type="Proteomes" id="UP000006038"/>
    </source>
</evidence>
<keyword evidence="4" id="KW-0238">DNA-binding</keyword>
<keyword evidence="5" id="KW-0804">Transcription</keyword>
<dbReference type="Gramene" id="OB03G17860.1">
    <property type="protein sequence ID" value="OB03G17860.1"/>
    <property type="gene ID" value="OB03G17860"/>
</dbReference>
<dbReference type="HOGENOM" id="CLU_066110_1_0_1"/>
<dbReference type="InterPro" id="IPR036638">
    <property type="entry name" value="HLH_DNA-bd_sf"/>
</dbReference>
<sequence>MMESSEASWHSFDPSVAMEDSEAMAQLLGVQYFGNEQEQQLRQPPATYWPGHEAADQYYGSAPYCYMQQQQHYGCYDGGAMVAGDFFVPEEQLADPSFMVDLNLEFEDQHGDAGSSGAAAAGGKMTPACKRKAEDHRDESATTDNVSRKKARSTAAAVQKKGKSAQCKKAQKGACSRSSHQQERDGGGDGNVQSSSNYLSDDDSLEMTSCSNVSSASKKPSSTAAQHGAKARAGRGAATDPQSLYARKRRERINERLKILQNLIPNGTKVDISTMLEEAVHYVKFLQLQIKLLSSDDMWMFAPIAYNGVNVGLDLKISPPPQQQ</sequence>
<feature type="compositionally biased region" description="Low complexity" evidence="7">
    <location>
        <begin position="209"/>
        <end position="228"/>
    </location>
</feature>
<dbReference type="eggNOG" id="ENOG502R684">
    <property type="taxonomic scope" value="Eukaryota"/>
</dbReference>
<proteinExistence type="inferred from homology"/>
<dbReference type="PROSITE" id="PS50888">
    <property type="entry name" value="BHLH"/>
    <property type="match status" value="1"/>
</dbReference>
<dbReference type="FunFam" id="4.10.280.10:FF:000022">
    <property type="entry name" value="Basic helix-loop-helix transcription factor"/>
    <property type="match status" value="1"/>
</dbReference>
<dbReference type="SMART" id="SM00353">
    <property type="entry name" value="HLH"/>
    <property type="match status" value="1"/>
</dbReference>
<comment type="subcellular location">
    <subcellularLocation>
        <location evidence="1">Nucleus</location>
    </subcellularLocation>
</comment>
<dbReference type="OMA" id="SAPYCYM"/>
<evidence type="ECO:0000256" key="4">
    <source>
        <dbReference type="ARBA" id="ARBA00023125"/>
    </source>
</evidence>
<evidence type="ECO:0000256" key="1">
    <source>
        <dbReference type="ARBA" id="ARBA00004123"/>
    </source>
</evidence>
<evidence type="ECO:0000256" key="2">
    <source>
        <dbReference type="ARBA" id="ARBA00005510"/>
    </source>
</evidence>
<dbReference type="STRING" id="4533.J3LL60"/>
<dbReference type="InterPro" id="IPR045843">
    <property type="entry name" value="IND-like"/>
</dbReference>
<keyword evidence="6" id="KW-0539">Nucleus</keyword>
<dbReference type="PANTHER" id="PTHR45914">
    <property type="entry name" value="TRANSCRIPTION FACTOR HEC3-RELATED"/>
    <property type="match status" value="1"/>
</dbReference>
<evidence type="ECO:0000313" key="9">
    <source>
        <dbReference type="EnsemblPlants" id="OB03G17860.1"/>
    </source>
</evidence>
<feature type="domain" description="BHLH" evidence="8">
    <location>
        <begin position="237"/>
        <end position="286"/>
    </location>
</feature>
<organism evidence="9">
    <name type="scientific">Oryza brachyantha</name>
    <name type="common">malo sina</name>
    <dbReference type="NCBI Taxonomy" id="4533"/>
    <lineage>
        <taxon>Eukaryota</taxon>
        <taxon>Viridiplantae</taxon>
        <taxon>Streptophyta</taxon>
        <taxon>Embryophyta</taxon>
        <taxon>Tracheophyta</taxon>
        <taxon>Spermatophyta</taxon>
        <taxon>Magnoliopsida</taxon>
        <taxon>Liliopsida</taxon>
        <taxon>Poales</taxon>
        <taxon>Poaceae</taxon>
        <taxon>BOP clade</taxon>
        <taxon>Oryzoideae</taxon>
        <taxon>Oryzeae</taxon>
        <taxon>Oryzinae</taxon>
        <taxon>Oryza</taxon>
    </lineage>
</organism>
<dbReference type="GO" id="GO:0005634">
    <property type="term" value="C:nucleus"/>
    <property type="evidence" value="ECO:0007669"/>
    <property type="project" value="UniProtKB-SubCell"/>
</dbReference>
<feature type="compositionally biased region" description="Low complexity" evidence="7">
    <location>
        <begin position="112"/>
        <end position="123"/>
    </location>
</feature>
<dbReference type="GO" id="GO:0003700">
    <property type="term" value="F:DNA-binding transcription factor activity"/>
    <property type="evidence" value="ECO:0007669"/>
    <property type="project" value="InterPro"/>
</dbReference>
<evidence type="ECO:0000256" key="5">
    <source>
        <dbReference type="ARBA" id="ARBA00023163"/>
    </source>
</evidence>
<dbReference type="GO" id="GO:0046983">
    <property type="term" value="F:protein dimerization activity"/>
    <property type="evidence" value="ECO:0007669"/>
    <property type="project" value="InterPro"/>
</dbReference>
<gene>
    <name evidence="9" type="primary">LOC102720692</name>
</gene>
<evidence type="ECO:0000256" key="7">
    <source>
        <dbReference type="SAM" id="MobiDB-lite"/>
    </source>
</evidence>
<dbReference type="Proteomes" id="UP000006038">
    <property type="component" value="Chromosome 3"/>
</dbReference>
<dbReference type="Gene3D" id="4.10.280.10">
    <property type="entry name" value="Helix-loop-helix DNA-binding domain"/>
    <property type="match status" value="1"/>
</dbReference>
<protein>
    <recommendedName>
        <fullName evidence="8">BHLH domain-containing protein</fullName>
    </recommendedName>
</protein>
<evidence type="ECO:0000259" key="8">
    <source>
        <dbReference type="PROSITE" id="PS50888"/>
    </source>
</evidence>
<keyword evidence="10" id="KW-1185">Reference proteome</keyword>
<dbReference type="InterPro" id="IPR011598">
    <property type="entry name" value="bHLH_dom"/>
</dbReference>
<name>J3LL60_ORYBR</name>
<keyword evidence="3" id="KW-0805">Transcription regulation</keyword>
<dbReference type="EnsemblPlants" id="OB03G17860.1">
    <property type="protein sequence ID" value="OB03G17860.1"/>
    <property type="gene ID" value="OB03G17860"/>
</dbReference>
<dbReference type="GO" id="GO:0003677">
    <property type="term" value="F:DNA binding"/>
    <property type="evidence" value="ECO:0007669"/>
    <property type="project" value="UniProtKB-KW"/>
</dbReference>
<dbReference type="AlphaFoldDB" id="J3LL60"/>
<dbReference type="Pfam" id="PF00010">
    <property type="entry name" value="HLH"/>
    <property type="match status" value="1"/>
</dbReference>
<evidence type="ECO:0000256" key="6">
    <source>
        <dbReference type="ARBA" id="ARBA00023242"/>
    </source>
</evidence>
<reference evidence="9" key="1">
    <citation type="journal article" date="2013" name="Nat. Commun.">
        <title>Whole-genome sequencing of Oryza brachyantha reveals mechanisms underlying Oryza genome evolution.</title>
        <authorList>
            <person name="Chen J."/>
            <person name="Huang Q."/>
            <person name="Gao D."/>
            <person name="Wang J."/>
            <person name="Lang Y."/>
            <person name="Liu T."/>
            <person name="Li B."/>
            <person name="Bai Z."/>
            <person name="Luis Goicoechea J."/>
            <person name="Liang C."/>
            <person name="Chen C."/>
            <person name="Zhang W."/>
            <person name="Sun S."/>
            <person name="Liao Y."/>
            <person name="Zhang X."/>
            <person name="Yang L."/>
            <person name="Song C."/>
            <person name="Wang M."/>
            <person name="Shi J."/>
            <person name="Liu G."/>
            <person name="Liu J."/>
            <person name="Zhou H."/>
            <person name="Zhou W."/>
            <person name="Yu Q."/>
            <person name="An N."/>
            <person name="Chen Y."/>
            <person name="Cai Q."/>
            <person name="Wang B."/>
            <person name="Liu B."/>
            <person name="Min J."/>
            <person name="Huang Y."/>
            <person name="Wu H."/>
            <person name="Li Z."/>
            <person name="Zhang Y."/>
            <person name="Yin Y."/>
            <person name="Song W."/>
            <person name="Jiang J."/>
            <person name="Jackson S.A."/>
            <person name="Wing R.A."/>
            <person name="Wang J."/>
            <person name="Chen M."/>
        </authorList>
    </citation>
    <scope>NUCLEOTIDE SEQUENCE [LARGE SCALE GENOMIC DNA]</scope>
    <source>
        <strain evidence="9">cv. IRGC 101232</strain>
    </source>
</reference>
<comment type="similarity">
    <text evidence="2">Belongs to the bHLH protein family.</text>
</comment>
<feature type="region of interest" description="Disordered" evidence="7">
    <location>
        <begin position="110"/>
        <end position="248"/>
    </location>
</feature>
<feature type="compositionally biased region" description="Basic and acidic residues" evidence="7">
    <location>
        <begin position="131"/>
        <end position="140"/>
    </location>
</feature>
<dbReference type="CDD" id="cd11454">
    <property type="entry name" value="bHLH_AtIND_like"/>
    <property type="match status" value="1"/>
</dbReference>
<dbReference type="PANTHER" id="PTHR45914:SF60">
    <property type="entry name" value="TRANSCRIPTION FACTOR RSL2-LIKE"/>
    <property type="match status" value="1"/>
</dbReference>
<accession>J3LL60</accession>
<evidence type="ECO:0000256" key="3">
    <source>
        <dbReference type="ARBA" id="ARBA00023015"/>
    </source>
</evidence>
<reference evidence="9" key="2">
    <citation type="submission" date="2013-04" db="UniProtKB">
        <authorList>
            <consortium name="EnsemblPlants"/>
        </authorList>
    </citation>
    <scope>IDENTIFICATION</scope>
</reference>